<feature type="domain" description="5'-3' exonuclease" evidence="3">
    <location>
        <begin position="40"/>
        <end position="257"/>
    </location>
</feature>
<reference evidence="4 5" key="1">
    <citation type="submission" date="2017-05" db="EMBL/GenBank/DDBJ databases">
        <authorList>
            <person name="Varghese N."/>
            <person name="Submissions S."/>
        </authorList>
    </citation>
    <scope>NUCLEOTIDE SEQUENCE [LARGE SCALE GENOMIC DNA]</scope>
    <source>
        <strain evidence="4 5">SM16</strain>
    </source>
</reference>
<dbReference type="RefSeq" id="WP_283405453.1">
    <property type="nucleotide sequence ID" value="NZ_FXUI01000002.1"/>
</dbReference>
<dbReference type="PANTHER" id="PTHR42646">
    <property type="entry name" value="FLAP ENDONUCLEASE XNI"/>
    <property type="match status" value="1"/>
</dbReference>
<accession>A0ABY1Q412</accession>
<dbReference type="Proteomes" id="UP001157910">
    <property type="component" value="Unassembled WGS sequence"/>
</dbReference>
<dbReference type="InterPro" id="IPR029060">
    <property type="entry name" value="PIN-like_dom_sf"/>
</dbReference>
<evidence type="ECO:0000259" key="3">
    <source>
        <dbReference type="SMART" id="SM00475"/>
    </source>
</evidence>
<keyword evidence="2" id="KW-0378">Hydrolase</keyword>
<comment type="caution">
    <text evidence="4">The sequence shown here is derived from an EMBL/GenBank/DDBJ whole genome shotgun (WGS) entry which is preliminary data.</text>
</comment>
<dbReference type="InterPro" id="IPR020046">
    <property type="entry name" value="5-3_exonucl_a-hlix_arch_N"/>
</dbReference>
<keyword evidence="1" id="KW-0540">Nuclease</keyword>
<dbReference type="SUPFAM" id="SSF88723">
    <property type="entry name" value="PIN domain-like"/>
    <property type="match status" value="1"/>
</dbReference>
<evidence type="ECO:0000313" key="5">
    <source>
        <dbReference type="Proteomes" id="UP001157910"/>
    </source>
</evidence>
<evidence type="ECO:0000313" key="4">
    <source>
        <dbReference type="EMBL" id="SMP58489.1"/>
    </source>
</evidence>
<dbReference type="InterPro" id="IPR036279">
    <property type="entry name" value="5-3_exonuclease_C_sf"/>
</dbReference>
<proteinExistence type="predicted"/>
<dbReference type="Pfam" id="PF02739">
    <property type="entry name" value="5_3_exonuc_N"/>
    <property type="match status" value="1"/>
</dbReference>
<keyword evidence="5" id="KW-1185">Reference proteome</keyword>
<dbReference type="SMART" id="SM00475">
    <property type="entry name" value="53EXOc"/>
    <property type="match status" value="1"/>
</dbReference>
<protein>
    <submittedName>
        <fullName evidence="4">DNA polymerase-1</fullName>
    </submittedName>
</protein>
<dbReference type="InterPro" id="IPR038969">
    <property type="entry name" value="FEN"/>
</dbReference>
<sequence>MTRQLLIDADFTLFMACAAVERESRFPNENDDIVHVVHSDRAEARANFERMVKGYVRDLRADEAVLVFSGPNNFRKEVWDGYKANRKATRKPLCYWDVIADVREAGDFRVVSEDCLEGDDYIGILATRPSSVERIIVSDDKDMQTLPNVKLWRMGQIIETDDASAEEFWLYQTLMGDTTDGYKVCPGIFPVAAKKVLEKPGDPWTNVVEAYRAAYAKDKDPTKAKWLDRSPEELALLNARLARILRSGDWDRRAKRPILWTPE</sequence>
<dbReference type="PANTHER" id="PTHR42646:SF2">
    <property type="entry name" value="5'-3' EXONUCLEASE FAMILY PROTEIN"/>
    <property type="match status" value="1"/>
</dbReference>
<name>A0ABY1Q412_9SPHN</name>
<dbReference type="EMBL" id="FXUI01000002">
    <property type="protein sequence ID" value="SMP58489.1"/>
    <property type="molecule type" value="Genomic_DNA"/>
</dbReference>
<dbReference type="Gene3D" id="1.10.150.20">
    <property type="entry name" value="5' to 3' exonuclease, C-terminal subdomain"/>
    <property type="match status" value="1"/>
</dbReference>
<organism evidence="4 5">
    <name type="scientific">Novosphingobium panipatense</name>
    <dbReference type="NCBI Taxonomy" id="428991"/>
    <lineage>
        <taxon>Bacteria</taxon>
        <taxon>Pseudomonadati</taxon>
        <taxon>Pseudomonadota</taxon>
        <taxon>Alphaproteobacteria</taxon>
        <taxon>Sphingomonadales</taxon>
        <taxon>Sphingomonadaceae</taxon>
        <taxon>Novosphingobium</taxon>
    </lineage>
</organism>
<dbReference type="InterPro" id="IPR002421">
    <property type="entry name" value="5-3_exonuclease"/>
</dbReference>
<gene>
    <name evidence="4" type="ORF">SAMN06296065_102482</name>
</gene>
<dbReference type="Gene3D" id="3.40.50.1010">
    <property type="entry name" value="5'-nuclease"/>
    <property type="match status" value="1"/>
</dbReference>
<evidence type="ECO:0000256" key="2">
    <source>
        <dbReference type="ARBA" id="ARBA00022801"/>
    </source>
</evidence>
<evidence type="ECO:0000256" key="1">
    <source>
        <dbReference type="ARBA" id="ARBA00022722"/>
    </source>
</evidence>
<dbReference type="SUPFAM" id="SSF47807">
    <property type="entry name" value="5' to 3' exonuclease, C-terminal subdomain"/>
    <property type="match status" value="1"/>
</dbReference>